<keyword evidence="3" id="KW-1185">Reference proteome</keyword>
<dbReference type="GeneID" id="28814931"/>
<dbReference type="AlphaFoldDB" id="A0A194X476"/>
<protein>
    <submittedName>
        <fullName evidence="2">Uncharacterized protein</fullName>
    </submittedName>
</protein>
<dbReference type="Proteomes" id="UP000070700">
    <property type="component" value="Unassembled WGS sequence"/>
</dbReference>
<reference evidence="2 3" key="1">
    <citation type="submission" date="2015-10" db="EMBL/GenBank/DDBJ databases">
        <title>Full genome of DAOMC 229536 Phialocephala scopiformis, a fungal endophyte of spruce producing the potent anti-insectan compound rugulosin.</title>
        <authorList>
            <consortium name="DOE Joint Genome Institute"/>
            <person name="Walker A.K."/>
            <person name="Frasz S.L."/>
            <person name="Seifert K.A."/>
            <person name="Miller J.D."/>
            <person name="Mondo S.J."/>
            <person name="Labutti K."/>
            <person name="Lipzen A."/>
            <person name="Dockter R."/>
            <person name="Kennedy M."/>
            <person name="Grigoriev I.V."/>
            <person name="Spatafora J.W."/>
        </authorList>
    </citation>
    <scope>NUCLEOTIDE SEQUENCE [LARGE SCALE GENOMIC DNA]</scope>
    <source>
        <strain evidence="2 3">CBS 120377</strain>
    </source>
</reference>
<organism evidence="2 3">
    <name type="scientific">Mollisia scopiformis</name>
    <name type="common">Conifer needle endophyte fungus</name>
    <name type="synonym">Phialocephala scopiformis</name>
    <dbReference type="NCBI Taxonomy" id="149040"/>
    <lineage>
        <taxon>Eukaryota</taxon>
        <taxon>Fungi</taxon>
        <taxon>Dikarya</taxon>
        <taxon>Ascomycota</taxon>
        <taxon>Pezizomycotina</taxon>
        <taxon>Leotiomycetes</taxon>
        <taxon>Helotiales</taxon>
        <taxon>Mollisiaceae</taxon>
        <taxon>Mollisia</taxon>
    </lineage>
</organism>
<feature type="transmembrane region" description="Helical" evidence="1">
    <location>
        <begin position="6"/>
        <end position="26"/>
    </location>
</feature>
<keyword evidence="1" id="KW-0812">Transmembrane</keyword>
<dbReference type="InParanoid" id="A0A194X476"/>
<keyword evidence="1" id="KW-0472">Membrane</keyword>
<keyword evidence="1" id="KW-1133">Transmembrane helix</keyword>
<dbReference type="RefSeq" id="XP_018069338.1">
    <property type="nucleotide sequence ID" value="XM_018205205.1"/>
</dbReference>
<gene>
    <name evidence="2" type="ORF">LY89DRAFT_127244</name>
</gene>
<proteinExistence type="predicted"/>
<sequence>MLAHISTSQVAAHIGILLLLGSSFKLRYKVGRRPEKDRALPARIDILVSSRSRGPAAAQ</sequence>
<accession>A0A194X476</accession>
<name>A0A194X476_MOLSC</name>
<dbReference type="EMBL" id="KQ947419">
    <property type="protein sequence ID" value="KUJ14983.1"/>
    <property type="molecule type" value="Genomic_DNA"/>
</dbReference>
<evidence type="ECO:0000313" key="2">
    <source>
        <dbReference type="EMBL" id="KUJ14983.1"/>
    </source>
</evidence>
<evidence type="ECO:0000313" key="3">
    <source>
        <dbReference type="Proteomes" id="UP000070700"/>
    </source>
</evidence>
<evidence type="ECO:0000256" key="1">
    <source>
        <dbReference type="SAM" id="Phobius"/>
    </source>
</evidence>
<dbReference type="KEGG" id="psco:LY89DRAFT_127244"/>